<protein>
    <submittedName>
        <fullName evidence="2">Uncharacterized protein</fullName>
    </submittedName>
</protein>
<keyword evidence="3" id="KW-1185">Reference proteome</keyword>
<gene>
    <name evidence="2" type="ORF">JF922_11725</name>
</gene>
<feature type="region of interest" description="Disordered" evidence="1">
    <location>
        <begin position="86"/>
        <end position="138"/>
    </location>
</feature>
<dbReference type="Proteomes" id="UP000612893">
    <property type="component" value="Unassembled WGS sequence"/>
</dbReference>
<organism evidence="2 3">
    <name type="scientific">Candidatus Nephthysia bennettiae</name>
    <dbReference type="NCBI Taxonomy" id="3127016"/>
    <lineage>
        <taxon>Bacteria</taxon>
        <taxon>Bacillati</taxon>
        <taxon>Candidatus Dormiibacterota</taxon>
        <taxon>Candidatus Dormibacteria</taxon>
        <taxon>Candidatus Dormibacterales</taxon>
        <taxon>Candidatus Dormibacteraceae</taxon>
        <taxon>Candidatus Nephthysia</taxon>
    </lineage>
</organism>
<name>A0A934K1F1_9BACT</name>
<accession>A0A934K1F1</accession>
<comment type="caution">
    <text evidence="2">The sequence shown here is derived from an EMBL/GenBank/DDBJ whole genome shotgun (WGS) entry which is preliminary data.</text>
</comment>
<sequence length="138" mass="15246">MSDQQIVTQLWELENSEEADRRAELTGGQFLSLFKEKLNDRSHVFRHGVDETGGLDVGDAEFWEYDTGDEAERVFTQLLNQAARRGGLVDPDSDSEMGDIETAGADLRGTASDTTDSLAVEDPTDPEVQPERGLDGER</sequence>
<dbReference type="EMBL" id="JAEKNR010000124">
    <property type="protein sequence ID" value="MBJ7598737.1"/>
    <property type="molecule type" value="Genomic_DNA"/>
</dbReference>
<feature type="compositionally biased region" description="Basic and acidic residues" evidence="1">
    <location>
        <begin position="129"/>
        <end position="138"/>
    </location>
</feature>
<evidence type="ECO:0000256" key="1">
    <source>
        <dbReference type="SAM" id="MobiDB-lite"/>
    </source>
</evidence>
<dbReference type="AlphaFoldDB" id="A0A934K1F1"/>
<dbReference type="RefSeq" id="WP_338201943.1">
    <property type="nucleotide sequence ID" value="NZ_JAEKNR010000124.1"/>
</dbReference>
<proteinExistence type="predicted"/>
<evidence type="ECO:0000313" key="2">
    <source>
        <dbReference type="EMBL" id="MBJ7598737.1"/>
    </source>
</evidence>
<reference evidence="2" key="1">
    <citation type="submission" date="2020-10" db="EMBL/GenBank/DDBJ databases">
        <title>Ca. Dormibacterota MAGs.</title>
        <authorList>
            <person name="Montgomery K."/>
        </authorList>
    </citation>
    <scope>NUCLEOTIDE SEQUENCE [LARGE SCALE GENOMIC DNA]</scope>
    <source>
        <strain evidence="2">SC8812_S17_10</strain>
    </source>
</reference>
<evidence type="ECO:0000313" key="3">
    <source>
        <dbReference type="Proteomes" id="UP000612893"/>
    </source>
</evidence>